<gene>
    <name evidence="2" type="ORF">GMARGA_LOCUS7954</name>
</gene>
<dbReference type="EMBL" id="CAJVQB010003977">
    <property type="protein sequence ID" value="CAG8623261.1"/>
    <property type="molecule type" value="Genomic_DNA"/>
</dbReference>
<keyword evidence="3" id="KW-1185">Reference proteome</keyword>
<organism evidence="2 3">
    <name type="scientific">Gigaspora margarita</name>
    <dbReference type="NCBI Taxonomy" id="4874"/>
    <lineage>
        <taxon>Eukaryota</taxon>
        <taxon>Fungi</taxon>
        <taxon>Fungi incertae sedis</taxon>
        <taxon>Mucoromycota</taxon>
        <taxon>Glomeromycotina</taxon>
        <taxon>Glomeromycetes</taxon>
        <taxon>Diversisporales</taxon>
        <taxon>Gigasporaceae</taxon>
        <taxon>Gigaspora</taxon>
    </lineage>
</organism>
<name>A0ABN7UN05_GIGMA</name>
<feature type="compositionally biased region" description="Polar residues" evidence="1">
    <location>
        <begin position="63"/>
        <end position="74"/>
    </location>
</feature>
<feature type="region of interest" description="Disordered" evidence="1">
    <location>
        <begin position="60"/>
        <end position="86"/>
    </location>
</feature>
<evidence type="ECO:0000313" key="2">
    <source>
        <dbReference type="EMBL" id="CAG8623261.1"/>
    </source>
</evidence>
<dbReference type="Proteomes" id="UP000789901">
    <property type="component" value="Unassembled WGS sequence"/>
</dbReference>
<feature type="region of interest" description="Disordered" evidence="1">
    <location>
        <begin position="1"/>
        <end position="42"/>
    </location>
</feature>
<reference evidence="2 3" key="1">
    <citation type="submission" date="2021-06" db="EMBL/GenBank/DDBJ databases">
        <authorList>
            <person name="Kallberg Y."/>
            <person name="Tangrot J."/>
            <person name="Rosling A."/>
        </authorList>
    </citation>
    <scope>NUCLEOTIDE SEQUENCE [LARGE SCALE GENOMIC DNA]</scope>
    <source>
        <strain evidence="2 3">120-4 pot B 10/14</strain>
    </source>
</reference>
<feature type="compositionally biased region" description="Polar residues" evidence="1">
    <location>
        <begin position="8"/>
        <end position="26"/>
    </location>
</feature>
<protein>
    <submittedName>
        <fullName evidence="2">10539_t:CDS:1</fullName>
    </submittedName>
</protein>
<comment type="caution">
    <text evidence="2">The sequence shown here is derived from an EMBL/GenBank/DDBJ whole genome shotgun (WGS) entry which is preliminary data.</text>
</comment>
<accession>A0ABN7UN05</accession>
<proteinExistence type="predicted"/>
<evidence type="ECO:0000256" key="1">
    <source>
        <dbReference type="SAM" id="MobiDB-lite"/>
    </source>
</evidence>
<sequence length="285" mass="32305">MVKKRPTLRTQKCNKNEQDTSSSVSKKASKYNEKQQNNNIAKQLSKLSFIKNINQRRKDYDDATSTNHKNNNIFSQVSSSDDESDNDSIPLYISLPTYKYNETILPHLVSSAHENNETTSPHPVSSAHETDVSLLQKNDIALPAHISGNIIGFDLATNIRNRMMTRVDEGDKEHITASVSSILHKPTLKLPEIDQVCKITKADPRLGFLVRDVAVVKLANEFRALNESAEEPYDELNEFVTNDVWKQLLQIHLKATDQTKLKKESEIFIKLKIFVHQVIKAVLIA</sequence>
<evidence type="ECO:0000313" key="3">
    <source>
        <dbReference type="Proteomes" id="UP000789901"/>
    </source>
</evidence>